<dbReference type="OrthoDB" id="4152802at2759"/>
<evidence type="ECO:0000313" key="2">
    <source>
        <dbReference type="EMBL" id="KAH7319830.1"/>
    </source>
</evidence>
<evidence type="ECO:0000256" key="1">
    <source>
        <dbReference type="SAM" id="MobiDB-lite"/>
    </source>
</evidence>
<keyword evidence="3" id="KW-1185">Reference proteome</keyword>
<feature type="compositionally biased region" description="Basic and acidic residues" evidence="1">
    <location>
        <begin position="63"/>
        <end position="75"/>
    </location>
</feature>
<feature type="region of interest" description="Disordered" evidence="1">
    <location>
        <begin position="439"/>
        <end position="471"/>
    </location>
</feature>
<feature type="region of interest" description="Disordered" evidence="1">
    <location>
        <begin position="249"/>
        <end position="418"/>
    </location>
</feature>
<feature type="compositionally biased region" description="Basic and acidic residues" evidence="1">
    <location>
        <begin position="35"/>
        <end position="51"/>
    </location>
</feature>
<feature type="compositionally biased region" description="Basic and acidic residues" evidence="1">
    <location>
        <begin position="114"/>
        <end position="126"/>
    </location>
</feature>
<protein>
    <submittedName>
        <fullName evidence="2">Uncharacterized protein</fullName>
    </submittedName>
</protein>
<feature type="compositionally biased region" description="Basic residues" evidence="1">
    <location>
        <begin position="1"/>
        <end position="14"/>
    </location>
</feature>
<evidence type="ECO:0000313" key="3">
    <source>
        <dbReference type="Proteomes" id="UP000813444"/>
    </source>
</evidence>
<proteinExistence type="predicted"/>
<name>A0A8K0SXM4_9HYPO</name>
<feature type="compositionally biased region" description="Acidic residues" evidence="1">
    <location>
        <begin position="644"/>
        <end position="654"/>
    </location>
</feature>
<feature type="region of interest" description="Disordered" evidence="1">
    <location>
        <begin position="1"/>
        <end position="164"/>
    </location>
</feature>
<gene>
    <name evidence="2" type="ORF">B0I35DRAFT_450896</name>
</gene>
<feature type="compositionally biased region" description="Low complexity" evidence="1">
    <location>
        <begin position="370"/>
        <end position="380"/>
    </location>
</feature>
<sequence>MWLFRRRSGRKRTRSGANLSDVEGQPPSRALTEPELNREASIKKQRTDSRGQRRARTYSFSPGRRDSIRVDREHGNQGGRPDASSGNAMYERQPTLHNDRDKRRSTRKKNSKRRREELDREAEIKKMSNFTPYRPATDAWTAGRPMKKESKRSRTMPFSRNWDNPASDVSLPLPGSIHSTITFDSLAPRPTLRYAYDQRPVPARSNDPSRTGSQKRPIAERVQLPDEKLNSRRRIDELADDLDASDLRELMERDKRRRERKQQPRRAEKQRRDEAEAEKSGTPPPENLERIDPASAVITSSSPRHLPSDEPTNVSNENLSKKASDHFHPVDTVPEEQAHIEEKPSVDPQPESESVKLAPALSRTQPPVPSLSQTSLLSELLRSRKSRSKSTLASDREKNISPTSGTIPEDKALESDHQSGSIIRRFSLTSFWRRRTQRKMQAAAANSQTHIQSLPTSGQGPSRSQTQLQAQAQAQAFALAKLQSDDLVSNKDTSTGNYLSRKPSSGAPKRTRSRFREDLPEFPISPPDSRVQSPEAEPPLPALAEDGMSATPPIPIPSARYSSPTSGHRSAEMMRQTPTSMDRTTYGLPSPEPHQSMSLASIDSEGSWLSGKRVSRRTSAMRDSIQRPRLLEPANSIDSPTNSTEEELGIADDEYLSRLAPRRHSGHIIAGRRSGEGRPSSDEEDGDVRWGAVGARPYVVETHTHDREKMKSRQGMLNVDVQGGDDTEGDEASASDLSPVSPVSPEKPDVGRARSVHLGKGHVRNFSAGSAKLLDITPRTSNDEVRRGREKRRSAPMHM</sequence>
<reference evidence="2" key="1">
    <citation type="journal article" date="2021" name="Nat. Commun.">
        <title>Genetic determinants of endophytism in the Arabidopsis root mycobiome.</title>
        <authorList>
            <person name="Mesny F."/>
            <person name="Miyauchi S."/>
            <person name="Thiergart T."/>
            <person name="Pickel B."/>
            <person name="Atanasova L."/>
            <person name="Karlsson M."/>
            <person name="Huettel B."/>
            <person name="Barry K.W."/>
            <person name="Haridas S."/>
            <person name="Chen C."/>
            <person name="Bauer D."/>
            <person name="Andreopoulos W."/>
            <person name="Pangilinan J."/>
            <person name="LaButti K."/>
            <person name="Riley R."/>
            <person name="Lipzen A."/>
            <person name="Clum A."/>
            <person name="Drula E."/>
            <person name="Henrissat B."/>
            <person name="Kohler A."/>
            <person name="Grigoriev I.V."/>
            <person name="Martin F.M."/>
            <person name="Hacquard S."/>
        </authorList>
    </citation>
    <scope>NUCLEOTIDE SEQUENCE</scope>
    <source>
        <strain evidence="2">MPI-CAGE-CH-0235</strain>
    </source>
</reference>
<comment type="caution">
    <text evidence="2">The sequence shown here is derived from an EMBL/GenBank/DDBJ whole genome shotgun (WGS) entry which is preliminary data.</text>
</comment>
<feature type="compositionally biased region" description="Polar residues" evidence="1">
    <location>
        <begin position="444"/>
        <end position="466"/>
    </location>
</feature>
<dbReference type="EMBL" id="JAGPNK010000006">
    <property type="protein sequence ID" value="KAH7319830.1"/>
    <property type="molecule type" value="Genomic_DNA"/>
</dbReference>
<accession>A0A8K0SXM4</accession>
<feature type="compositionally biased region" description="Acidic residues" evidence="1">
    <location>
        <begin position="723"/>
        <end position="733"/>
    </location>
</feature>
<feature type="region of interest" description="Disordered" evidence="1">
    <location>
        <begin position="488"/>
        <end position="799"/>
    </location>
</feature>
<feature type="compositionally biased region" description="Basic and acidic residues" evidence="1">
    <location>
        <begin position="408"/>
        <end position="417"/>
    </location>
</feature>
<feature type="compositionally biased region" description="Basic residues" evidence="1">
    <location>
        <begin position="754"/>
        <end position="763"/>
    </location>
</feature>
<organism evidence="2 3">
    <name type="scientific">Stachybotrys elegans</name>
    <dbReference type="NCBI Taxonomy" id="80388"/>
    <lineage>
        <taxon>Eukaryota</taxon>
        <taxon>Fungi</taxon>
        <taxon>Dikarya</taxon>
        <taxon>Ascomycota</taxon>
        <taxon>Pezizomycotina</taxon>
        <taxon>Sordariomycetes</taxon>
        <taxon>Hypocreomycetidae</taxon>
        <taxon>Hypocreales</taxon>
        <taxon>Stachybotryaceae</taxon>
        <taxon>Stachybotrys</taxon>
    </lineage>
</organism>
<feature type="compositionally biased region" description="Polar residues" evidence="1">
    <location>
        <begin position="488"/>
        <end position="498"/>
    </location>
</feature>
<feature type="region of interest" description="Disordered" evidence="1">
    <location>
        <begin position="196"/>
        <end position="227"/>
    </location>
</feature>
<feature type="compositionally biased region" description="Basic residues" evidence="1">
    <location>
        <begin position="788"/>
        <end position="799"/>
    </location>
</feature>
<dbReference type="Proteomes" id="UP000813444">
    <property type="component" value="Unassembled WGS sequence"/>
</dbReference>
<feature type="compositionally biased region" description="Basic and acidic residues" evidence="1">
    <location>
        <begin position="261"/>
        <end position="279"/>
    </location>
</feature>
<feature type="compositionally biased region" description="Basic residues" evidence="1">
    <location>
        <begin position="103"/>
        <end position="113"/>
    </location>
</feature>
<feature type="compositionally biased region" description="Basic and acidic residues" evidence="1">
    <location>
        <begin position="319"/>
        <end position="329"/>
    </location>
</feature>
<dbReference type="AlphaFoldDB" id="A0A8K0SXM4"/>
<feature type="compositionally biased region" description="Basic and acidic residues" evidence="1">
    <location>
        <begin position="217"/>
        <end position="227"/>
    </location>
</feature>
<feature type="compositionally biased region" description="Basic and acidic residues" evidence="1">
    <location>
        <begin position="702"/>
        <end position="711"/>
    </location>
</feature>
<feature type="compositionally biased region" description="Basic and acidic residues" evidence="1">
    <location>
        <begin position="336"/>
        <end position="345"/>
    </location>
</feature>